<gene>
    <name evidence="2" type="ORF">GCM10008179_26070</name>
</gene>
<evidence type="ECO:0000256" key="1">
    <source>
        <dbReference type="SAM" id="MobiDB-lite"/>
    </source>
</evidence>
<protein>
    <submittedName>
        <fullName evidence="2">Uncharacterized protein</fullName>
    </submittedName>
</protein>
<dbReference type="EMBL" id="BSFI01000016">
    <property type="protein sequence ID" value="GLK68969.1"/>
    <property type="molecule type" value="Genomic_DNA"/>
</dbReference>
<accession>A0A9W6J439</accession>
<organism evidence="2 3">
    <name type="scientific">Hansschlegelia plantiphila</name>
    <dbReference type="NCBI Taxonomy" id="374655"/>
    <lineage>
        <taxon>Bacteria</taxon>
        <taxon>Pseudomonadati</taxon>
        <taxon>Pseudomonadota</taxon>
        <taxon>Alphaproteobacteria</taxon>
        <taxon>Hyphomicrobiales</taxon>
        <taxon>Methylopilaceae</taxon>
        <taxon>Hansschlegelia</taxon>
    </lineage>
</organism>
<sequence length="147" mass="15677">MTARKRGRPAFKPTLAQRKRVSQAAAAGWSHNRIALGIEIDVDTLRKHFATELEHGGAKHSIEALDLLWKQARGGNVSATKKLIELNEVGAAAGALRDREKSGTVDAPSVPAPAEKLGKKEEAQRAAEQIGGIYATPAAPKLVVNND</sequence>
<name>A0A9W6J439_9HYPH</name>
<evidence type="ECO:0000313" key="3">
    <source>
        <dbReference type="Proteomes" id="UP001143372"/>
    </source>
</evidence>
<reference evidence="2" key="2">
    <citation type="submission" date="2023-01" db="EMBL/GenBank/DDBJ databases">
        <authorList>
            <person name="Sun Q."/>
            <person name="Evtushenko L."/>
        </authorList>
    </citation>
    <scope>NUCLEOTIDE SEQUENCE</scope>
    <source>
        <strain evidence="2">VKM B-2347</strain>
    </source>
</reference>
<keyword evidence="3" id="KW-1185">Reference proteome</keyword>
<feature type="region of interest" description="Disordered" evidence="1">
    <location>
        <begin position="97"/>
        <end position="123"/>
    </location>
</feature>
<reference evidence="2" key="1">
    <citation type="journal article" date="2014" name="Int. J. Syst. Evol. Microbiol.">
        <title>Complete genome sequence of Corynebacterium casei LMG S-19264T (=DSM 44701T), isolated from a smear-ripened cheese.</title>
        <authorList>
            <consortium name="US DOE Joint Genome Institute (JGI-PGF)"/>
            <person name="Walter F."/>
            <person name="Albersmeier A."/>
            <person name="Kalinowski J."/>
            <person name="Ruckert C."/>
        </authorList>
    </citation>
    <scope>NUCLEOTIDE SEQUENCE</scope>
    <source>
        <strain evidence="2">VKM B-2347</strain>
    </source>
</reference>
<dbReference type="Proteomes" id="UP001143372">
    <property type="component" value="Unassembled WGS sequence"/>
</dbReference>
<comment type="caution">
    <text evidence="2">The sequence shown here is derived from an EMBL/GenBank/DDBJ whole genome shotgun (WGS) entry which is preliminary data.</text>
</comment>
<dbReference type="AlphaFoldDB" id="A0A9W6J439"/>
<evidence type="ECO:0000313" key="2">
    <source>
        <dbReference type="EMBL" id="GLK68969.1"/>
    </source>
</evidence>
<proteinExistence type="predicted"/>
<dbReference type="RefSeq" id="WP_271169209.1">
    <property type="nucleotide sequence ID" value="NZ_BSFI01000016.1"/>
</dbReference>